<feature type="compositionally biased region" description="Polar residues" evidence="1">
    <location>
        <begin position="250"/>
        <end position="259"/>
    </location>
</feature>
<dbReference type="VEuPathDB" id="FungiDB:TRICI_000914"/>
<feature type="region of interest" description="Disordered" evidence="1">
    <location>
        <begin position="230"/>
        <end position="295"/>
    </location>
</feature>
<organism evidence="2 3">
    <name type="scientific">Trichomonascus ciferrii</name>
    <dbReference type="NCBI Taxonomy" id="44093"/>
    <lineage>
        <taxon>Eukaryota</taxon>
        <taxon>Fungi</taxon>
        <taxon>Dikarya</taxon>
        <taxon>Ascomycota</taxon>
        <taxon>Saccharomycotina</taxon>
        <taxon>Dipodascomycetes</taxon>
        <taxon>Dipodascales</taxon>
        <taxon>Trichomonascaceae</taxon>
        <taxon>Trichomonascus</taxon>
        <taxon>Trichomonascus ciferrii complex</taxon>
    </lineage>
</organism>
<feature type="compositionally biased region" description="Basic and acidic residues" evidence="1">
    <location>
        <begin position="196"/>
        <end position="205"/>
    </location>
</feature>
<feature type="compositionally biased region" description="Polar residues" evidence="1">
    <location>
        <begin position="141"/>
        <end position="150"/>
    </location>
</feature>
<feature type="compositionally biased region" description="Basic and acidic residues" evidence="1">
    <location>
        <begin position="162"/>
        <end position="174"/>
    </location>
</feature>
<sequence length="311" mass="35250">MALEVGTNSDSDDIVYANGNGVMHGHGDIPAVRYGDRSRETFYDADDDASSISVVGGGFIRPGNRNENNDDGPESPIERYVFRQDAGSSETEYIARPVNPYTYEDLGPRDLAYIDTLNNAIRLPPSPRHEQANDNDPEASVTENRASWTSFDYPVPVNDLIDAPRKDDNDERDVATPLVDYGAPRNPVFPMSPHPMSEEELRERQNLNPSRLRNPLFRRTYSFFRQPRTSQYNEHGQSHPYHSAPPAERPTNTRLSVSNPDPPNSEETPDHLPQTYHQQQQQEQQPDAQSQKPSCQSHLNSCWMNLFPCFH</sequence>
<keyword evidence="3" id="KW-1185">Reference proteome</keyword>
<feature type="compositionally biased region" description="Low complexity" evidence="1">
    <location>
        <begin position="274"/>
        <end position="291"/>
    </location>
</feature>
<dbReference type="Proteomes" id="UP000761534">
    <property type="component" value="Unassembled WGS sequence"/>
</dbReference>
<dbReference type="EMBL" id="SWFS01000077">
    <property type="protein sequence ID" value="KAA8916947.1"/>
    <property type="molecule type" value="Genomic_DNA"/>
</dbReference>
<dbReference type="AlphaFoldDB" id="A0A642VBE1"/>
<reference evidence="2" key="1">
    <citation type="journal article" date="2019" name="G3 (Bethesda)">
        <title>Genome Assemblies of Two Rare Opportunistic Yeast Pathogens: Diutina rugosa (syn. Candida rugosa) and Trichomonascus ciferrii (syn. Candida ciferrii).</title>
        <authorList>
            <person name="Mixao V."/>
            <person name="Saus E."/>
            <person name="Hansen A.P."/>
            <person name="Lass-Florl C."/>
            <person name="Gabaldon T."/>
        </authorList>
    </citation>
    <scope>NUCLEOTIDE SEQUENCE</scope>
    <source>
        <strain evidence="2">CBS 4856</strain>
    </source>
</reference>
<proteinExistence type="predicted"/>
<comment type="caution">
    <text evidence="2">The sequence shown here is derived from an EMBL/GenBank/DDBJ whole genome shotgun (WGS) entry which is preliminary data.</text>
</comment>
<feature type="region of interest" description="Disordered" evidence="1">
    <location>
        <begin position="122"/>
        <end position="214"/>
    </location>
</feature>
<evidence type="ECO:0000313" key="2">
    <source>
        <dbReference type="EMBL" id="KAA8916947.1"/>
    </source>
</evidence>
<feature type="region of interest" description="Disordered" evidence="1">
    <location>
        <begin position="57"/>
        <end position="76"/>
    </location>
</feature>
<gene>
    <name evidence="2" type="ORF">TRICI_000914</name>
</gene>
<name>A0A642VBE1_9ASCO</name>
<protein>
    <submittedName>
        <fullName evidence="2">Uncharacterized protein</fullName>
    </submittedName>
</protein>
<evidence type="ECO:0000313" key="3">
    <source>
        <dbReference type="Proteomes" id="UP000761534"/>
    </source>
</evidence>
<accession>A0A642VBE1</accession>
<evidence type="ECO:0000256" key="1">
    <source>
        <dbReference type="SAM" id="MobiDB-lite"/>
    </source>
</evidence>